<protein>
    <submittedName>
        <fullName evidence="4">2-methylcitrate dehydratase PrpD</fullName>
    </submittedName>
</protein>
<dbReference type="EMBL" id="FOVH01000016">
    <property type="protein sequence ID" value="SFP67674.1"/>
    <property type="molecule type" value="Genomic_DNA"/>
</dbReference>
<accession>A0A1I5SA86</accession>
<reference evidence="4 5" key="1">
    <citation type="submission" date="2016-10" db="EMBL/GenBank/DDBJ databases">
        <authorList>
            <person name="de Groot N.N."/>
        </authorList>
    </citation>
    <scope>NUCLEOTIDE SEQUENCE [LARGE SCALE GENOMIC DNA]</scope>
    <source>
        <strain evidence="4 5">DSM 43067</strain>
    </source>
</reference>
<dbReference type="InterPro" id="IPR005656">
    <property type="entry name" value="MmgE_PrpD"/>
</dbReference>
<dbReference type="Gene3D" id="1.10.4100.10">
    <property type="entry name" value="2-methylcitrate dehydratase PrpD"/>
    <property type="match status" value="1"/>
</dbReference>
<dbReference type="InParanoid" id="A0A1I5SA86"/>
<organism evidence="4 5">
    <name type="scientific">Actinomadura madurae</name>
    <dbReference type="NCBI Taxonomy" id="1993"/>
    <lineage>
        <taxon>Bacteria</taxon>
        <taxon>Bacillati</taxon>
        <taxon>Actinomycetota</taxon>
        <taxon>Actinomycetes</taxon>
        <taxon>Streptosporangiales</taxon>
        <taxon>Thermomonosporaceae</taxon>
        <taxon>Actinomadura</taxon>
    </lineage>
</organism>
<evidence type="ECO:0000313" key="5">
    <source>
        <dbReference type="Proteomes" id="UP000183413"/>
    </source>
</evidence>
<dbReference type="InterPro" id="IPR042188">
    <property type="entry name" value="MmgE/PrpD_sf_2"/>
</dbReference>
<dbReference type="InterPro" id="IPR042183">
    <property type="entry name" value="MmgE/PrpD_sf_1"/>
</dbReference>
<dbReference type="eggNOG" id="COG2079">
    <property type="taxonomic scope" value="Bacteria"/>
</dbReference>
<sequence length="457" mass="48240">MTGELALERFARELMSSRERRPGPSARRMAHRCLSDALACAAAGVLTPAYERARTAAGQLFGAGDATATVWFDAVPAPALQAAFLNSVAVSAHDLDDGHRAAAGHPGEAVVPAVIAEAESQGLPDVDVLHAIVAGYEAGVRIAAARDTSALTTLATGRWAGFAAAAVSCWIAGDDPGTAAAALAHAGSLSPQLIAPDPRRVDGLKEATPWGVTAGLAAARLARAGIPAPTYLLEAHPDFRPERLGAVRVDHEAAILGTYFKRYSCCRWIHPVIDGLSAIRARRKLRIDTVEQIEILTFGRSLTLSNVVRPQTTEEAHYSFPFCAALSLVRGPSALLPISASSLHDAQVIELADRVVVRADPDLERLFPANTPAIVRVYAGDEVHEKRMDTARGDPGLPFRPQTLRAKHRRLLSHLPSGATAVADALNTAGKTDLGALTTALRATNHNDEGLPGGDLY</sequence>
<dbReference type="Proteomes" id="UP000183413">
    <property type="component" value="Unassembled WGS sequence"/>
</dbReference>
<dbReference type="AlphaFoldDB" id="A0A1I5SA86"/>
<dbReference type="RefSeq" id="WP_075023734.1">
    <property type="nucleotide sequence ID" value="NZ_FOVH01000016.1"/>
</dbReference>
<comment type="similarity">
    <text evidence="1">Belongs to the PrpD family.</text>
</comment>
<dbReference type="PANTHER" id="PTHR16943:SF8">
    <property type="entry name" value="2-METHYLCITRATE DEHYDRATASE"/>
    <property type="match status" value="1"/>
</dbReference>
<dbReference type="Gene3D" id="3.30.1330.120">
    <property type="entry name" value="2-methylcitrate dehydratase PrpD"/>
    <property type="match status" value="1"/>
</dbReference>
<name>A0A1I5SA86_9ACTN</name>
<dbReference type="InterPro" id="IPR045336">
    <property type="entry name" value="MmgE_PrpD_N"/>
</dbReference>
<evidence type="ECO:0000313" key="4">
    <source>
        <dbReference type="EMBL" id="SFP67674.1"/>
    </source>
</evidence>
<feature type="domain" description="MmgE/PrpD C-terminal" evidence="3">
    <location>
        <begin position="263"/>
        <end position="416"/>
    </location>
</feature>
<dbReference type="FunCoup" id="A0A1I5SA86">
    <property type="interactions" value="85"/>
</dbReference>
<feature type="domain" description="MmgE/PrpD N-terminal" evidence="2">
    <location>
        <begin position="21"/>
        <end position="236"/>
    </location>
</feature>
<dbReference type="GO" id="GO:0016829">
    <property type="term" value="F:lyase activity"/>
    <property type="evidence" value="ECO:0007669"/>
    <property type="project" value="InterPro"/>
</dbReference>
<dbReference type="Pfam" id="PF19305">
    <property type="entry name" value="MmgE_PrpD_C"/>
    <property type="match status" value="1"/>
</dbReference>
<dbReference type="SUPFAM" id="SSF103378">
    <property type="entry name" value="2-methylcitrate dehydratase PrpD"/>
    <property type="match status" value="1"/>
</dbReference>
<dbReference type="Pfam" id="PF03972">
    <property type="entry name" value="MmgE_PrpD_N"/>
    <property type="match status" value="1"/>
</dbReference>
<evidence type="ECO:0000256" key="1">
    <source>
        <dbReference type="ARBA" id="ARBA00006174"/>
    </source>
</evidence>
<dbReference type="PANTHER" id="PTHR16943">
    <property type="entry name" value="2-METHYLCITRATE DEHYDRATASE-RELATED"/>
    <property type="match status" value="1"/>
</dbReference>
<proteinExistence type="inferred from homology"/>
<dbReference type="STRING" id="1993.SAMN04489713_11698"/>
<dbReference type="InterPro" id="IPR036148">
    <property type="entry name" value="MmgE/PrpD_sf"/>
</dbReference>
<keyword evidence="5" id="KW-1185">Reference proteome</keyword>
<evidence type="ECO:0000259" key="2">
    <source>
        <dbReference type="Pfam" id="PF03972"/>
    </source>
</evidence>
<gene>
    <name evidence="4" type="ORF">SAMN04489713_11698</name>
</gene>
<dbReference type="InterPro" id="IPR045337">
    <property type="entry name" value="MmgE_PrpD_C"/>
</dbReference>
<evidence type="ECO:0000259" key="3">
    <source>
        <dbReference type="Pfam" id="PF19305"/>
    </source>
</evidence>